<protein>
    <submittedName>
        <fullName evidence="1">6137_t:CDS:1</fullName>
    </submittedName>
</protein>
<dbReference type="EMBL" id="CAJVPW010013929">
    <property type="protein sequence ID" value="CAG8649678.1"/>
    <property type="molecule type" value="Genomic_DNA"/>
</dbReference>
<name>A0ACA9NGC5_9GLOM</name>
<dbReference type="Proteomes" id="UP000789366">
    <property type="component" value="Unassembled WGS sequence"/>
</dbReference>
<comment type="caution">
    <text evidence="1">The sequence shown here is derived from an EMBL/GenBank/DDBJ whole genome shotgun (WGS) entry which is preliminary data.</text>
</comment>
<organism evidence="1 2">
    <name type="scientific">Cetraspora pellucida</name>
    <dbReference type="NCBI Taxonomy" id="1433469"/>
    <lineage>
        <taxon>Eukaryota</taxon>
        <taxon>Fungi</taxon>
        <taxon>Fungi incertae sedis</taxon>
        <taxon>Mucoromycota</taxon>
        <taxon>Glomeromycotina</taxon>
        <taxon>Glomeromycetes</taxon>
        <taxon>Diversisporales</taxon>
        <taxon>Gigasporaceae</taxon>
        <taxon>Cetraspora</taxon>
    </lineage>
</organism>
<gene>
    <name evidence="1" type="ORF">SPELUC_LOCUS8869</name>
</gene>
<sequence>TIVRIKFSKQNVKEESELISVWAVGTYPVGNEDCTIELVLFVLIDSEERDIDTQAIFEKDEFYSITVSSSTQLRILDKVPLLNKCPLKVSLVSIPQGLPNEIDNDVNAIFEMLISNYVIRDHKFIVKIIYPYHKRSFDYIKNIIKPQKSIIFVVGIMEIIKGNFYVYANEINNIDIPKINVSDNKNLTTLTSTKSARLKLLFTHKNIKSVEIRSGIKESSDDFMNKYQHEVLSDDSYSLRHNKGKEVDRNIENSDDFEGVVQEIDFRDEIEEVKELSDDSNSEKKSRSYRKNKKHMTRSLIYRNKKLRIDVDDNDDIE</sequence>
<feature type="non-terminal residue" evidence="1">
    <location>
        <position position="1"/>
    </location>
</feature>
<proteinExistence type="predicted"/>
<evidence type="ECO:0000313" key="2">
    <source>
        <dbReference type="Proteomes" id="UP000789366"/>
    </source>
</evidence>
<keyword evidence="2" id="KW-1185">Reference proteome</keyword>
<evidence type="ECO:0000313" key="1">
    <source>
        <dbReference type="EMBL" id="CAG8649678.1"/>
    </source>
</evidence>
<accession>A0ACA9NGC5</accession>
<reference evidence="1" key="1">
    <citation type="submission" date="2021-06" db="EMBL/GenBank/DDBJ databases">
        <authorList>
            <person name="Kallberg Y."/>
            <person name="Tangrot J."/>
            <person name="Rosling A."/>
        </authorList>
    </citation>
    <scope>NUCLEOTIDE SEQUENCE</scope>
    <source>
        <strain evidence="1">28 12/20/2015</strain>
    </source>
</reference>